<dbReference type="KEGG" id="dla:I6G47_20005"/>
<evidence type="ECO:0000313" key="3">
    <source>
        <dbReference type="EMBL" id="SDX85864.1"/>
    </source>
</evidence>
<protein>
    <submittedName>
        <fullName evidence="2">Abortive infection protein</fullName>
    </submittedName>
</protein>
<dbReference type="AlphaFoldDB" id="A0A1H3F6P7"/>
<keyword evidence="1" id="KW-0812">Transmembrane</keyword>
<dbReference type="GeneID" id="94695303"/>
<evidence type="ECO:0000256" key="1">
    <source>
        <dbReference type="SAM" id="Phobius"/>
    </source>
</evidence>
<proteinExistence type="predicted"/>
<dbReference type="RefSeq" id="WP_016449842.1">
    <property type="nucleotide sequence ID" value="NZ_CP065748.1"/>
</dbReference>
<keyword evidence="1" id="KW-1133">Transmembrane helix</keyword>
<dbReference type="Proteomes" id="UP000183417">
    <property type="component" value="Unassembled WGS sequence"/>
</dbReference>
<feature type="transmembrane region" description="Helical" evidence="1">
    <location>
        <begin position="35"/>
        <end position="55"/>
    </location>
</feature>
<evidence type="ECO:0000313" key="5">
    <source>
        <dbReference type="Proteomes" id="UP000595064"/>
    </source>
</evidence>
<feature type="transmembrane region" description="Helical" evidence="1">
    <location>
        <begin position="162"/>
        <end position="185"/>
    </location>
</feature>
<feature type="transmembrane region" description="Helical" evidence="1">
    <location>
        <begin position="116"/>
        <end position="142"/>
    </location>
</feature>
<sequence>MTDNASLPTTGPVSTLMPAPSAYAAPALPRLSWRIFTVLWLLGLPGVAAMAWFVLPDWMRMLGLPVEPLVTPLTGIGVMAALLALPVGVGVWLGPRLGLSAPLLTTWVAGRSPQRAVRYLTLPGLAGGVVGAAWLVTLALAWPDDLTLIDPVYAMPLGAKMLYAGITAELVMRLGGMTLVMWLLWRLSGRTDRRPGWTLGWWSVMLSALLWGMLQLALAWSTWGGLSDALVLQLLLFEVVHGAVGGFLFWRYGLEAAMVAHAITYLLSHGLV</sequence>
<keyword evidence="5" id="KW-1185">Reference proteome</keyword>
<organism evidence="3 4">
    <name type="scientific">Delftia lacustris</name>
    <dbReference type="NCBI Taxonomy" id="558537"/>
    <lineage>
        <taxon>Bacteria</taxon>
        <taxon>Pseudomonadati</taxon>
        <taxon>Pseudomonadota</taxon>
        <taxon>Betaproteobacteria</taxon>
        <taxon>Burkholderiales</taxon>
        <taxon>Comamonadaceae</taxon>
        <taxon>Delftia</taxon>
    </lineage>
</organism>
<accession>A0A1H3F6P7</accession>
<evidence type="ECO:0000313" key="2">
    <source>
        <dbReference type="EMBL" id="QPS79300.1"/>
    </source>
</evidence>
<dbReference type="Proteomes" id="UP000595064">
    <property type="component" value="Chromosome"/>
</dbReference>
<name>A0A1H3F6P7_9BURK</name>
<dbReference type="EMBL" id="FNPE01000001">
    <property type="protein sequence ID" value="SDX85864.1"/>
    <property type="molecule type" value="Genomic_DNA"/>
</dbReference>
<reference evidence="3 4" key="1">
    <citation type="submission" date="2016-10" db="EMBL/GenBank/DDBJ databases">
        <authorList>
            <person name="de Groot N.N."/>
        </authorList>
    </citation>
    <scope>NUCLEOTIDE SEQUENCE [LARGE SCALE GENOMIC DNA]</scope>
    <source>
        <strain evidence="3 4">LMG 24775</strain>
    </source>
</reference>
<dbReference type="EMBL" id="CP065748">
    <property type="protein sequence ID" value="QPS79300.1"/>
    <property type="molecule type" value="Genomic_DNA"/>
</dbReference>
<feature type="transmembrane region" description="Helical" evidence="1">
    <location>
        <begin position="197"/>
        <end position="218"/>
    </location>
</feature>
<keyword evidence="1" id="KW-0472">Membrane</keyword>
<feature type="transmembrane region" description="Helical" evidence="1">
    <location>
        <begin position="75"/>
        <end position="95"/>
    </location>
</feature>
<gene>
    <name evidence="2" type="ORF">I6G47_20005</name>
    <name evidence="3" type="ORF">SAMN05421547_101494</name>
</gene>
<reference evidence="2 5" key="2">
    <citation type="submission" date="2020-12" db="EMBL/GenBank/DDBJ databases">
        <title>FDA dAtabase for Regulatory Grade micrObial Sequences (FDA-ARGOS): Supporting development and validation of Infectious Disease Dx tests.</title>
        <authorList>
            <person name="Sproer C."/>
            <person name="Gronow S."/>
            <person name="Severitt S."/>
            <person name="Schroder I."/>
            <person name="Tallon L."/>
            <person name="Sadzewicz L."/>
            <person name="Zhao X."/>
            <person name="Boylan J."/>
            <person name="Ott S."/>
            <person name="Bowen H."/>
            <person name="Vavikolanu K."/>
            <person name="Mehta A."/>
            <person name="Aluvathingal J."/>
            <person name="Nadendla S."/>
            <person name="Lowell S."/>
            <person name="Myers T."/>
            <person name="Yan Y."/>
            <person name="Sichtig H."/>
        </authorList>
    </citation>
    <scope>NUCLEOTIDE SEQUENCE [LARGE SCALE GENOMIC DNA]</scope>
    <source>
        <strain evidence="2 5">FDAARGOS_890</strain>
    </source>
</reference>
<feature type="transmembrane region" description="Helical" evidence="1">
    <location>
        <begin position="230"/>
        <end position="250"/>
    </location>
</feature>
<evidence type="ECO:0000313" key="4">
    <source>
        <dbReference type="Proteomes" id="UP000183417"/>
    </source>
</evidence>